<name>S4PJM0_9NEOP</name>
<reference evidence="2" key="1">
    <citation type="journal article" date="2013" name="BMC Genomics">
        <title>Unscrambling butterfly oogenesis.</title>
        <authorList>
            <person name="Carter J.M."/>
            <person name="Baker S.C."/>
            <person name="Pink R."/>
            <person name="Carter D.R."/>
            <person name="Collins A."/>
            <person name="Tomlin J."/>
            <person name="Gibbs M."/>
            <person name="Breuker C.J."/>
        </authorList>
    </citation>
    <scope>NUCLEOTIDE SEQUENCE</scope>
    <source>
        <tissue evidence="2">Ovary</tissue>
    </source>
</reference>
<proteinExistence type="predicted"/>
<organism evidence="2">
    <name type="scientific">Pararge aegeria</name>
    <name type="common">speckled wood butterfly</name>
    <dbReference type="NCBI Taxonomy" id="116150"/>
    <lineage>
        <taxon>Eukaryota</taxon>
        <taxon>Metazoa</taxon>
        <taxon>Ecdysozoa</taxon>
        <taxon>Arthropoda</taxon>
        <taxon>Hexapoda</taxon>
        <taxon>Insecta</taxon>
        <taxon>Pterygota</taxon>
        <taxon>Neoptera</taxon>
        <taxon>Endopterygota</taxon>
        <taxon>Lepidoptera</taxon>
        <taxon>Glossata</taxon>
        <taxon>Ditrysia</taxon>
        <taxon>Papilionoidea</taxon>
        <taxon>Nymphalidae</taxon>
        <taxon>Satyrinae</taxon>
        <taxon>Satyrini</taxon>
        <taxon>Parargina</taxon>
        <taxon>Pararge</taxon>
    </lineage>
</organism>
<reference evidence="2" key="2">
    <citation type="submission" date="2013-05" db="EMBL/GenBank/DDBJ databases">
        <authorList>
            <person name="Carter J.-M."/>
            <person name="Baker S.C."/>
            <person name="Pink R."/>
            <person name="Carter D.R.F."/>
            <person name="Collins A."/>
            <person name="Tomlin J."/>
            <person name="Gibbs M."/>
            <person name="Breuker C.J."/>
        </authorList>
    </citation>
    <scope>NUCLEOTIDE SEQUENCE</scope>
    <source>
        <tissue evidence="2">Ovary</tissue>
    </source>
</reference>
<evidence type="ECO:0000256" key="1">
    <source>
        <dbReference type="SAM" id="MobiDB-lite"/>
    </source>
</evidence>
<sequence length="67" mass="7424">ASVIAPQNTPNSTPHNQIQTIQKSASTQHNSTQQISTQHNSSPHNSTQHNQVQTIQKPRKQDAIMQT</sequence>
<evidence type="ECO:0000313" key="2">
    <source>
        <dbReference type="EMBL" id="JAA89988.1"/>
    </source>
</evidence>
<protein>
    <submittedName>
        <fullName evidence="2">Uncharacterized protein</fullName>
    </submittedName>
</protein>
<accession>S4PJM0</accession>
<feature type="non-terminal residue" evidence="2">
    <location>
        <position position="67"/>
    </location>
</feature>
<feature type="compositionally biased region" description="Polar residues" evidence="1">
    <location>
        <begin position="1"/>
        <end position="56"/>
    </location>
</feature>
<dbReference type="AlphaFoldDB" id="S4PJM0"/>
<feature type="region of interest" description="Disordered" evidence="1">
    <location>
        <begin position="1"/>
        <end position="67"/>
    </location>
</feature>
<dbReference type="EMBL" id="GAIX01002572">
    <property type="protein sequence ID" value="JAA89988.1"/>
    <property type="molecule type" value="Transcribed_RNA"/>
</dbReference>
<feature type="non-terminal residue" evidence="2">
    <location>
        <position position="1"/>
    </location>
</feature>